<protein>
    <submittedName>
        <fullName evidence="1">Uncharacterized protein</fullName>
    </submittedName>
</protein>
<accession>A0AAU7WPV1</accession>
<evidence type="ECO:0000313" key="1">
    <source>
        <dbReference type="EMBL" id="XBY22439.1"/>
    </source>
</evidence>
<dbReference type="RefSeq" id="WP_072442860.1">
    <property type="nucleotide sequence ID" value="NZ_CP158490.1"/>
</dbReference>
<proteinExistence type="predicted"/>
<dbReference type="EMBL" id="CP158490">
    <property type="protein sequence ID" value="XBY22439.1"/>
    <property type="molecule type" value="Genomic_DNA"/>
</dbReference>
<sequence>MITLSYLSPDGVTINKLFRSGILLVQQKNNFFRIELGAQRRQVETLGNAFDNKSIITKCRDRRFQTSQQQYRVTADSAAR</sequence>
<name>A0AAU7WPV1_9PSED</name>
<gene>
    <name evidence="1" type="ORF">ABCR88_23445</name>
</gene>
<dbReference type="AlphaFoldDB" id="A0AAU7WPV1"/>
<reference evidence="1" key="1">
    <citation type="submission" date="2024-06" db="EMBL/GenBank/DDBJ databases">
        <authorList>
            <person name="Wu L."/>
        </authorList>
    </citation>
    <scope>NUCLEOTIDE SEQUENCE</scope>
    <source>
        <strain evidence="1">W17</strain>
    </source>
</reference>
<organism evidence="1">
    <name type="scientific">Pseudomonas sp. W17</name>
    <dbReference type="NCBI Taxonomy" id="3144407"/>
    <lineage>
        <taxon>Bacteria</taxon>
        <taxon>Pseudomonadati</taxon>
        <taxon>Pseudomonadota</taxon>
        <taxon>Gammaproteobacteria</taxon>
        <taxon>Pseudomonadales</taxon>
        <taxon>Pseudomonadaceae</taxon>
        <taxon>Pseudomonas</taxon>
    </lineage>
</organism>